<accession>A0A432YGD1</accession>
<dbReference type="NCBIfam" id="NF003560">
    <property type="entry name" value="PRK05244.1-1"/>
    <property type="match status" value="1"/>
</dbReference>
<dbReference type="InterPro" id="IPR007336">
    <property type="entry name" value="YihI"/>
</dbReference>
<dbReference type="OrthoDB" id="5677577at2"/>
<feature type="region of interest" description="Disordered" evidence="4">
    <location>
        <begin position="1"/>
        <end position="94"/>
    </location>
</feature>
<evidence type="ECO:0000256" key="3">
    <source>
        <dbReference type="HAMAP-Rule" id="MF_01058"/>
    </source>
</evidence>
<keyword evidence="6" id="KW-1185">Reference proteome</keyword>
<dbReference type="GO" id="GO:0042254">
    <property type="term" value="P:ribosome biogenesis"/>
    <property type="evidence" value="ECO:0007669"/>
    <property type="project" value="UniProtKB-KW"/>
</dbReference>
<evidence type="ECO:0000256" key="4">
    <source>
        <dbReference type="SAM" id="MobiDB-lite"/>
    </source>
</evidence>
<evidence type="ECO:0000313" key="5">
    <source>
        <dbReference type="EMBL" id="RUO60011.1"/>
    </source>
</evidence>
<comment type="function">
    <text evidence="3">A GTPase-activating protein (GAP) that modifies Der/EngA GTPase function. May play a role in ribosome biogenesis.</text>
</comment>
<evidence type="ECO:0000256" key="2">
    <source>
        <dbReference type="ARBA" id="ARBA00022517"/>
    </source>
</evidence>
<keyword evidence="1 3" id="KW-0343">GTPase activation</keyword>
<sequence>MTRVKKTRKTGPLAPSKKVEKDWQQPKAKSAPTKPTHKTKGHKPGSRFNPTSNKAKRQDASGNTQAHDPRHGSKKPISLVDPKQAVPVPKQPSFDRKAAMAELTSIENDERLQALLERAEDGETLNASDTKYMEERTERFSQLAEMLGIELEDDDDLDFDDEFEDDDDRS</sequence>
<dbReference type="RefSeq" id="WP_126759764.1">
    <property type="nucleotide sequence ID" value="NZ_PIPZ01000002.1"/>
</dbReference>
<dbReference type="AlphaFoldDB" id="A0A432YGD1"/>
<dbReference type="GO" id="GO:0005096">
    <property type="term" value="F:GTPase activator activity"/>
    <property type="evidence" value="ECO:0007669"/>
    <property type="project" value="UniProtKB-KW"/>
</dbReference>
<evidence type="ECO:0000313" key="6">
    <source>
        <dbReference type="Proteomes" id="UP000288127"/>
    </source>
</evidence>
<organism evidence="5 6">
    <name type="scientific">Pseudidiomarina marina</name>
    <dbReference type="NCBI Taxonomy" id="502366"/>
    <lineage>
        <taxon>Bacteria</taxon>
        <taxon>Pseudomonadati</taxon>
        <taxon>Pseudomonadota</taxon>
        <taxon>Gammaproteobacteria</taxon>
        <taxon>Alteromonadales</taxon>
        <taxon>Idiomarinaceae</taxon>
        <taxon>Pseudidiomarina</taxon>
    </lineage>
</organism>
<protein>
    <recommendedName>
        <fullName evidence="3">Der GTPase-activating protein YihI</fullName>
    </recommendedName>
</protein>
<dbReference type="EMBL" id="PIPZ01000002">
    <property type="protein sequence ID" value="RUO60011.1"/>
    <property type="molecule type" value="Genomic_DNA"/>
</dbReference>
<dbReference type="Proteomes" id="UP000288127">
    <property type="component" value="Unassembled WGS sequence"/>
</dbReference>
<proteinExistence type="inferred from homology"/>
<comment type="similarity">
    <text evidence="3">Belongs to the YihI family.</text>
</comment>
<dbReference type="Pfam" id="PF04220">
    <property type="entry name" value="YihI"/>
    <property type="match status" value="1"/>
</dbReference>
<name>A0A432YGD1_9GAMM</name>
<reference evidence="6" key="1">
    <citation type="journal article" date="2018" name="Front. Microbiol.">
        <title>Genome-Based Analysis Reveals the Taxonomy and Diversity of the Family Idiomarinaceae.</title>
        <authorList>
            <person name="Liu Y."/>
            <person name="Lai Q."/>
            <person name="Shao Z."/>
        </authorList>
    </citation>
    <scope>NUCLEOTIDE SEQUENCE [LARGE SCALE GENOMIC DNA]</scope>
    <source>
        <strain evidence="6">PIM1</strain>
    </source>
</reference>
<feature type="region of interest" description="Disordered" evidence="4">
    <location>
        <begin position="151"/>
        <end position="170"/>
    </location>
</feature>
<keyword evidence="2 3" id="KW-0690">Ribosome biogenesis</keyword>
<dbReference type="HAMAP" id="MF_01058">
    <property type="entry name" value="GAP_YihI"/>
    <property type="match status" value="1"/>
</dbReference>
<comment type="caution">
    <text evidence="5">The sequence shown here is derived from an EMBL/GenBank/DDBJ whole genome shotgun (WGS) entry which is preliminary data.</text>
</comment>
<comment type="subunit">
    <text evidence="3">Interacts with Der.</text>
</comment>
<gene>
    <name evidence="3" type="primary">yihI</name>
    <name evidence="5" type="ORF">CWI76_07770</name>
</gene>
<feature type="compositionally biased region" description="Basic residues" evidence="4">
    <location>
        <begin position="35"/>
        <end position="45"/>
    </location>
</feature>
<evidence type="ECO:0000256" key="1">
    <source>
        <dbReference type="ARBA" id="ARBA00022468"/>
    </source>
</evidence>